<evidence type="ECO:0000313" key="4">
    <source>
        <dbReference type="Proteomes" id="UP000199283"/>
    </source>
</evidence>
<dbReference type="PANTHER" id="PTHR30041">
    <property type="entry name" value="ARSENATE REDUCTASE"/>
    <property type="match status" value="1"/>
</dbReference>
<dbReference type="Proteomes" id="UP000199283">
    <property type="component" value="Unassembled WGS sequence"/>
</dbReference>
<dbReference type="RefSeq" id="WP_342707782.1">
    <property type="nucleotide sequence ID" value="NZ_FNZQ01000006.1"/>
</dbReference>
<protein>
    <submittedName>
        <fullName evidence="3">Arsenate reductase</fullName>
    </submittedName>
</protein>
<dbReference type="PANTHER" id="PTHR30041:SF8">
    <property type="entry name" value="PROTEIN YFFB"/>
    <property type="match status" value="1"/>
</dbReference>
<evidence type="ECO:0000313" key="3">
    <source>
        <dbReference type="EMBL" id="SEL56678.1"/>
    </source>
</evidence>
<dbReference type="STRING" id="188906.SAMN04488526_2988"/>
<sequence length="111" mass="12353">MIVLHGLKACDTCRKALKLLSLQGHDVRLRDLRDDPVTRAEVADWHDALGDTMLNTRSMTWRGLPEEVRAGDFVTLMVAHPALIKRPVVDTDTTLHLGWTQATRAALGLTD</sequence>
<dbReference type="InterPro" id="IPR036249">
    <property type="entry name" value="Thioredoxin-like_sf"/>
</dbReference>
<dbReference type="Gene3D" id="3.40.30.10">
    <property type="entry name" value="Glutaredoxin"/>
    <property type="match status" value="1"/>
</dbReference>
<dbReference type="InterPro" id="IPR006660">
    <property type="entry name" value="Arsenate_reductase-like"/>
</dbReference>
<evidence type="ECO:0000256" key="1">
    <source>
        <dbReference type="ARBA" id="ARBA00007198"/>
    </source>
</evidence>
<gene>
    <name evidence="3" type="ORF">SAMN04488526_2988</name>
</gene>
<dbReference type="PROSITE" id="PS51353">
    <property type="entry name" value="ARSC"/>
    <property type="match status" value="1"/>
</dbReference>
<reference evidence="3 4" key="1">
    <citation type="submission" date="2016-10" db="EMBL/GenBank/DDBJ databases">
        <authorList>
            <person name="de Groot N.N."/>
        </authorList>
    </citation>
    <scope>NUCLEOTIDE SEQUENCE [LARGE SCALE GENOMIC DNA]</scope>
    <source>
        <strain evidence="3 4">DSM 14858</strain>
    </source>
</reference>
<dbReference type="AlphaFoldDB" id="A0A1H7R9M3"/>
<dbReference type="SUPFAM" id="SSF52833">
    <property type="entry name" value="Thioredoxin-like"/>
    <property type="match status" value="1"/>
</dbReference>
<proteinExistence type="inferred from homology"/>
<evidence type="ECO:0000256" key="2">
    <source>
        <dbReference type="PROSITE-ProRule" id="PRU01282"/>
    </source>
</evidence>
<comment type="similarity">
    <text evidence="1 2">Belongs to the ArsC family.</text>
</comment>
<dbReference type="EMBL" id="FNZQ01000006">
    <property type="protein sequence ID" value="SEL56678.1"/>
    <property type="molecule type" value="Genomic_DNA"/>
</dbReference>
<keyword evidence="4" id="KW-1185">Reference proteome</keyword>
<name>A0A1H7R9M3_9RHOB</name>
<organism evidence="3 4">
    <name type="scientific">Jannaschia helgolandensis</name>
    <dbReference type="NCBI Taxonomy" id="188906"/>
    <lineage>
        <taxon>Bacteria</taxon>
        <taxon>Pseudomonadati</taxon>
        <taxon>Pseudomonadota</taxon>
        <taxon>Alphaproteobacteria</taxon>
        <taxon>Rhodobacterales</taxon>
        <taxon>Roseobacteraceae</taxon>
        <taxon>Jannaschia</taxon>
    </lineage>
</organism>
<dbReference type="Pfam" id="PF03960">
    <property type="entry name" value="ArsC"/>
    <property type="match status" value="1"/>
</dbReference>
<accession>A0A1H7R9M3</accession>